<comment type="caution">
    <text evidence="3">The sequence shown here is derived from an EMBL/GenBank/DDBJ whole genome shotgun (WGS) entry which is preliminary data.</text>
</comment>
<dbReference type="InterPro" id="IPR009732">
    <property type="entry name" value="DUF1304"/>
</dbReference>
<feature type="compositionally biased region" description="Low complexity" evidence="1">
    <location>
        <begin position="150"/>
        <end position="159"/>
    </location>
</feature>
<dbReference type="EMBL" id="WMLB01000018">
    <property type="protein sequence ID" value="MTH68163.1"/>
    <property type="molecule type" value="Genomic_DNA"/>
</dbReference>
<feature type="transmembrane region" description="Helical" evidence="2">
    <location>
        <begin position="25"/>
        <end position="44"/>
    </location>
</feature>
<protein>
    <submittedName>
        <fullName evidence="3">DUF1304 family protein</fullName>
    </submittedName>
</protein>
<dbReference type="Pfam" id="PF06993">
    <property type="entry name" value="DUF1304"/>
    <property type="match status" value="1"/>
</dbReference>
<evidence type="ECO:0000313" key="4">
    <source>
        <dbReference type="Proteomes" id="UP000433071"/>
    </source>
</evidence>
<name>A0A6I3MCL9_9MICO</name>
<dbReference type="Proteomes" id="UP000433071">
    <property type="component" value="Unassembled WGS sequence"/>
</dbReference>
<keyword evidence="4" id="KW-1185">Reference proteome</keyword>
<organism evidence="3 4">
    <name type="scientific">Agromyces bracchium</name>
    <dbReference type="NCBI Taxonomy" id="88376"/>
    <lineage>
        <taxon>Bacteria</taxon>
        <taxon>Bacillati</taxon>
        <taxon>Actinomycetota</taxon>
        <taxon>Actinomycetes</taxon>
        <taxon>Micrococcales</taxon>
        <taxon>Microbacteriaceae</taxon>
        <taxon>Agromyces</taxon>
    </lineage>
</organism>
<feature type="region of interest" description="Disordered" evidence="1">
    <location>
        <begin position="150"/>
        <end position="174"/>
    </location>
</feature>
<dbReference type="OrthoDB" id="3830699at2"/>
<evidence type="ECO:0000256" key="2">
    <source>
        <dbReference type="SAM" id="Phobius"/>
    </source>
</evidence>
<gene>
    <name evidence="3" type="ORF">GJ743_07245</name>
</gene>
<evidence type="ECO:0000313" key="3">
    <source>
        <dbReference type="EMBL" id="MTH68163.1"/>
    </source>
</evidence>
<keyword evidence="2" id="KW-0812">Transmembrane</keyword>
<accession>A0A6I3MCL9</accession>
<evidence type="ECO:0000256" key="1">
    <source>
        <dbReference type="SAM" id="MobiDB-lite"/>
    </source>
</evidence>
<sequence>MGGDDPDAGAAAADDDPAMKPLAQVLAAIEALTLVVIGVLETFFHRSSELYPIFLIEPDEYDAVALWTRNVGVYNMLMGVAIVAGLVLVSRARVGEGRAIILTVSAMHVVLGVSLVITAPELWLSAVFESGLALAVILAIVLGEPRSAVPAPTVASSATPAPPAPRAPRGAPRA</sequence>
<feature type="transmembrane region" description="Helical" evidence="2">
    <location>
        <begin position="64"/>
        <end position="87"/>
    </location>
</feature>
<keyword evidence="2" id="KW-0472">Membrane</keyword>
<dbReference type="AlphaFoldDB" id="A0A6I3MCL9"/>
<keyword evidence="2" id="KW-1133">Transmembrane helix</keyword>
<feature type="transmembrane region" description="Helical" evidence="2">
    <location>
        <begin position="123"/>
        <end position="142"/>
    </location>
</feature>
<feature type="transmembrane region" description="Helical" evidence="2">
    <location>
        <begin position="99"/>
        <end position="117"/>
    </location>
</feature>
<reference evidence="3 4" key="1">
    <citation type="submission" date="2019-11" db="EMBL/GenBank/DDBJ databases">
        <title>Agromyces kandeliae sp. nov., isolated from mangrove soil.</title>
        <authorList>
            <person name="Wang R."/>
        </authorList>
    </citation>
    <scope>NUCLEOTIDE SEQUENCE [LARGE SCALE GENOMIC DNA]</scope>
    <source>
        <strain evidence="3 4">JCM 11433</strain>
    </source>
</reference>
<proteinExistence type="predicted"/>